<keyword evidence="14" id="KW-0966">Cell projection</keyword>
<feature type="transmembrane region" description="Helical" evidence="11">
    <location>
        <begin position="25"/>
        <end position="46"/>
    </location>
</feature>
<dbReference type="GO" id="GO:0071973">
    <property type="term" value="P:bacterial-type flagellum-dependent cell motility"/>
    <property type="evidence" value="ECO:0007669"/>
    <property type="project" value="InterPro"/>
</dbReference>
<organism evidence="14 15">
    <name type="scientific">Desulfobaculum xiamenense</name>
    <dbReference type="NCBI Taxonomy" id="995050"/>
    <lineage>
        <taxon>Bacteria</taxon>
        <taxon>Pseudomonadati</taxon>
        <taxon>Thermodesulfobacteriota</taxon>
        <taxon>Desulfovibrionia</taxon>
        <taxon>Desulfovibrionales</taxon>
        <taxon>Desulfovibrionaceae</taxon>
        <taxon>Desulfobaculum</taxon>
    </lineage>
</organism>
<keyword evidence="6 11" id="KW-1133">Transmembrane helix</keyword>
<dbReference type="GO" id="GO:0003774">
    <property type="term" value="F:cytoskeletal motor activity"/>
    <property type="evidence" value="ECO:0007669"/>
    <property type="project" value="InterPro"/>
</dbReference>
<dbReference type="GO" id="GO:0009431">
    <property type="term" value="C:bacterial-type flagellum basal body, MS ring"/>
    <property type="evidence" value="ECO:0007669"/>
    <property type="project" value="InterPro"/>
</dbReference>
<dbReference type="RefSeq" id="WP_167942323.1">
    <property type="nucleotide sequence ID" value="NZ_JAATJA010000004.1"/>
</dbReference>
<evidence type="ECO:0000256" key="6">
    <source>
        <dbReference type="ARBA" id="ARBA00022989"/>
    </source>
</evidence>
<dbReference type="EMBL" id="JAATJA010000004">
    <property type="protein sequence ID" value="NJB69237.1"/>
    <property type="molecule type" value="Genomic_DNA"/>
</dbReference>
<dbReference type="GO" id="GO:0005886">
    <property type="term" value="C:plasma membrane"/>
    <property type="evidence" value="ECO:0007669"/>
    <property type="project" value="UniProtKB-SubCell"/>
</dbReference>
<evidence type="ECO:0000256" key="3">
    <source>
        <dbReference type="ARBA" id="ARBA00007971"/>
    </source>
</evidence>
<comment type="caution">
    <text evidence="14">The sequence shown here is derived from an EMBL/GenBank/DDBJ whole genome shotgun (WGS) entry which is preliminary data.</text>
</comment>
<dbReference type="Pfam" id="PF01514">
    <property type="entry name" value="YscJ_FliF"/>
    <property type="match status" value="1"/>
</dbReference>
<dbReference type="PIRSF" id="PIRSF004862">
    <property type="entry name" value="FliF"/>
    <property type="match status" value="1"/>
</dbReference>
<evidence type="ECO:0000259" key="13">
    <source>
        <dbReference type="Pfam" id="PF08345"/>
    </source>
</evidence>
<keyword evidence="7 11" id="KW-0472">Membrane</keyword>
<dbReference type="InterPro" id="IPR006182">
    <property type="entry name" value="FliF_N_dom"/>
</dbReference>
<evidence type="ECO:0000256" key="4">
    <source>
        <dbReference type="ARBA" id="ARBA00022475"/>
    </source>
</evidence>
<keyword evidence="14" id="KW-0282">Flagellum</keyword>
<keyword evidence="5 11" id="KW-0812">Transmembrane</keyword>
<keyword evidence="15" id="KW-1185">Reference proteome</keyword>
<comment type="similarity">
    <text evidence="3 9">Belongs to the FliF family.</text>
</comment>
<keyword evidence="14" id="KW-0969">Cilium</keyword>
<evidence type="ECO:0000256" key="8">
    <source>
        <dbReference type="ARBA" id="ARBA00023143"/>
    </source>
</evidence>
<name>A0A846QPX8_9BACT</name>
<evidence type="ECO:0000313" key="14">
    <source>
        <dbReference type="EMBL" id="NJB69237.1"/>
    </source>
</evidence>
<evidence type="ECO:0000256" key="9">
    <source>
        <dbReference type="PIRNR" id="PIRNR004862"/>
    </source>
</evidence>
<gene>
    <name evidence="14" type="ORF">GGQ74_002934</name>
</gene>
<dbReference type="PANTHER" id="PTHR30046">
    <property type="entry name" value="FLAGELLAR M-RING PROTEIN"/>
    <property type="match status" value="1"/>
</dbReference>
<evidence type="ECO:0000256" key="10">
    <source>
        <dbReference type="SAM" id="MobiDB-lite"/>
    </source>
</evidence>
<evidence type="ECO:0000256" key="2">
    <source>
        <dbReference type="ARBA" id="ARBA00004651"/>
    </source>
</evidence>
<dbReference type="Gene3D" id="3.30.300.30">
    <property type="match status" value="1"/>
</dbReference>
<keyword evidence="4" id="KW-1003">Cell membrane</keyword>
<dbReference type="Pfam" id="PF08345">
    <property type="entry name" value="YscJ_FliF_C"/>
    <property type="match status" value="1"/>
</dbReference>
<evidence type="ECO:0000259" key="12">
    <source>
        <dbReference type="Pfam" id="PF01514"/>
    </source>
</evidence>
<dbReference type="Proteomes" id="UP000580856">
    <property type="component" value="Unassembled WGS sequence"/>
</dbReference>
<feature type="domain" description="Flagellar M-ring N-terminal" evidence="12">
    <location>
        <begin position="46"/>
        <end position="219"/>
    </location>
</feature>
<feature type="transmembrane region" description="Helical" evidence="11">
    <location>
        <begin position="443"/>
        <end position="465"/>
    </location>
</feature>
<evidence type="ECO:0000256" key="1">
    <source>
        <dbReference type="ARBA" id="ARBA00004117"/>
    </source>
</evidence>
<comment type="function">
    <text evidence="9">The M ring may be actively involved in energy transduction.</text>
</comment>
<dbReference type="PRINTS" id="PR01009">
    <property type="entry name" value="FLGMRINGFLIF"/>
</dbReference>
<dbReference type="InterPro" id="IPR013556">
    <property type="entry name" value="Flag_M-ring_C"/>
</dbReference>
<sequence length="536" mass="59400">MPPFLNDTLDRAKSFWGRTTVSQRVLIAGLTVTVIVTFFLLIFWLNQPDYRVLYSRLYPEDASSVVQMLQKEGVKYKLGENGSTIMVPADQVYDLRLKVAGEGKIHGQGIGFEIFDEVKVGQTDFVQRINYQRALQGELARTISEFPQVERARVHLVLPQKTLFLEEKSEPSASVVIKLKQGEKLTPEEVNGIVNLVSMAVEGLSTERITVADTKGEIIYSPKESSDSLSTTQLEQKNSVEHALELRIEEMLSPLYGPGRVIAKVNADLDFSRKTTHKEEYDPESAVIRSEQRSEETQQGAANLQSGVAEPNFRGDGPGGAVSNQQATRETRTTNYEINKIEQEIVSPIGELDRLTVAVIVDGVYTDVLDADGKTTGEFSFAPRDAQELARIRQLVSNAVGLDEVRGDTIEVSSISFGGPEQEIRADLAQIILEYVQRLGKPFLNGLLIFLFLVLVVRPVVMALIRPKTEVEGVEGIAGLPEGEGRIALSEGEEEEELEALRKLDDIRAHALQLSEQNMDGAMAIIKTWLKEEATT</sequence>
<feature type="region of interest" description="Disordered" evidence="10">
    <location>
        <begin position="275"/>
        <end position="330"/>
    </location>
</feature>
<dbReference type="NCBIfam" id="TIGR00206">
    <property type="entry name" value="fliF"/>
    <property type="match status" value="1"/>
</dbReference>
<protein>
    <recommendedName>
        <fullName evidence="9">Flagellar M-ring protein</fullName>
    </recommendedName>
</protein>
<feature type="domain" description="Flagellar M-ring C-terminal" evidence="13">
    <location>
        <begin position="252"/>
        <end position="417"/>
    </location>
</feature>
<dbReference type="PANTHER" id="PTHR30046:SF0">
    <property type="entry name" value="FLAGELLAR M-RING PROTEIN"/>
    <property type="match status" value="1"/>
</dbReference>
<evidence type="ECO:0000256" key="11">
    <source>
        <dbReference type="SAM" id="Phobius"/>
    </source>
</evidence>
<accession>A0A846QPX8</accession>
<keyword evidence="8 9" id="KW-0975">Bacterial flagellum</keyword>
<dbReference type="AlphaFoldDB" id="A0A846QPX8"/>
<evidence type="ECO:0000256" key="7">
    <source>
        <dbReference type="ARBA" id="ARBA00023136"/>
    </source>
</evidence>
<proteinExistence type="inferred from homology"/>
<feature type="compositionally biased region" description="Polar residues" evidence="10">
    <location>
        <begin position="297"/>
        <end position="306"/>
    </location>
</feature>
<dbReference type="InterPro" id="IPR045851">
    <property type="entry name" value="AMP-bd_C_sf"/>
</dbReference>
<evidence type="ECO:0000256" key="5">
    <source>
        <dbReference type="ARBA" id="ARBA00022692"/>
    </source>
</evidence>
<dbReference type="InterPro" id="IPR043427">
    <property type="entry name" value="YscJ/FliF"/>
</dbReference>
<reference evidence="14 15" key="1">
    <citation type="submission" date="2020-03" db="EMBL/GenBank/DDBJ databases">
        <title>Genomic Encyclopedia of Type Strains, Phase IV (KMG-IV): sequencing the most valuable type-strain genomes for metagenomic binning, comparative biology and taxonomic classification.</title>
        <authorList>
            <person name="Goeker M."/>
        </authorList>
    </citation>
    <scope>NUCLEOTIDE SEQUENCE [LARGE SCALE GENOMIC DNA]</scope>
    <source>
        <strain evidence="14 15">DSM 24233</strain>
    </source>
</reference>
<dbReference type="InterPro" id="IPR000067">
    <property type="entry name" value="FlgMring_FliF"/>
</dbReference>
<evidence type="ECO:0000313" key="15">
    <source>
        <dbReference type="Proteomes" id="UP000580856"/>
    </source>
</evidence>
<comment type="subcellular location">
    <subcellularLocation>
        <location evidence="1 9">Bacterial flagellum basal body</location>
    </subcellularLocation>
    <subcellularLocation>
        <location evidence="2">Cell membrane</location>
        <topology evidence="2">Multi-pass membrane protein</topology>
    </subcellularLocation>
</comment>